<evidence type="ECO:0000313" key="3">
    <source>
        <dbReference type="Proteomes" id="UP000034803"/>
    </source>
</evidence>
<dbReference type="InterPro" id="IPR016047">
    <property type="entry name" value="M23ase_b-sheet_dom"/>
</dbReference>
<dbReference type="Proteomes" id="UP000034803">
    <property type="component" value="Unassembled WGS sequence"/>
</dbReference>
<dbReference type="InterPro" id="IPR011055">
    <property type="entry name" value="Dup_hybrid_motif"/>
</dbReference>
<dbReference type="Gene3D" id="2.70.70.10">
    <property type="entry name" value="Glucose Permease (Domain IIA)"/>
    <property type="match status" value="1"/>
</dbReference>
<dbReference type="Pfam" id="PF01551">
    <property type="entry name" value="Peptidase_M23"/>
    <property type="match status" value="1"/>
</dbReference>
<gene>
    <name evidence="2" type="ORF">UR21_C0003G0008</name>
</gene>
<name>A0A0G0AZJ0_9BACT</name>
<dbReference type="PANTHER" id="PTHR21666">
    <property type="entry name" value="PEPTIDASE-RELATED"/>
    <property type="match status" value="1"/>
</dbReference>
<sequence>MQKLIIHLPKYRLTVNYKLSKRRRSSLDEPIIPTIKTLNLKYRVGGLTRKFFRHIFEHRKIKTILGSNIALMLIATSFIPSNAIGSINPPTNEVLIVNEAEAPISTKVAIQLPVEVKRVTQGYGFFHPGIDLDGTTGDPIKPMKNGKVIKIDHSKFAYGNSIIVDHGSNLTSLYAHLSKIYVKEGQEITTDTILGEMGSTGRSTGDHLHLEVRDHGIPINPLSVLPK</sequence>
<dbReference type="GO" id="GO:0004222">
    <property type="term" value="F:metalloendopeptidase activity"/>
    <property type="evidence" value="ECO:0007669"/>
    <property type="project" value="TreeGrafter"/>
</dbReference>
<organism evidence="2 3">
    <name type="scientific">Candidatus Woesebacteria bacterium GW2011_GWC2_31_9</name>
    <dbReference type="NCBI Taxonomy" id="1618586"/>
    <lineage>
        <taxon>Bacteria</taxon>
        <taxon>Candidatus Woeseibacteriota</taxon>
    </lineage>
</organism>
<dbReference type="EMBL" id="LBOI01000003">
    <property type="protein sequence ID" value="KKP31975.1"/>
    <property type="molecule type" value="Genomic_DNA"/>
</dbReference>
<feature type="domain" description="M23ase beta-sheet core" evidence="1">
    <location>
        <begin position="126"/>
        <end position="221"/>
    </location>
</feature>
<dbReference type="SUPFAM" id="SSF51261">
    <property type="entry name" value="Duplicated hybrid motif"/>
    <property type="match status" value="1"/>
</dbReference>
<evidence type="ECO:0000313" key="2">
    <source>
        <dbReference type="EMBL" id="KKP31975.1"/>
    </source>
</evidence>
<reference evidence="2 3" key="1">
    <citation type="journal article" date="2015" name="Nature">
        <title>rRNA introns, odd ribosomes, and small enigmatic genomes across a large radiation of phyla.</title>
        <authorList>
            <person name="Brown C.T."/>
            <person name="Hug L.A."/>
            <person name="Thomas B.C."/>
            <person name="Sharon I."/>
            <person name="Castelle C.J."/>
            <person name="Singh A."/>
            <person name="Wilkins M.J."/>
            <person name="Williams K.H."/>
            <person name="Banfield J.F."/>
        </authorList>
    </citation>
    <scope>NUCLEOTIDE SEQUENCE [LARGE SCALE GENOMIC DNA]</scope>
</reference>
<dbReference type="PANTHER" id="PTHR21666:SF270">
    <property type="entry name" value="MUREIN HYDROLASE ACTIVATOR ENVC"/>
    <property type="match status" value="1"/>
</dbReference>
<dbReference type="InterPro" id="IPR050570">
    <property type="entry name" value="Cell_wall_metabolism_enzyme"/>
</dbReference>
<evidence type="ECO:0000259" key="1">
    <source>
        <dbReference type="Pfam" id="PF01551"/>
    </source>
</evidence>
<proteinExistence type="predicted"/>
<dbReference type="AlphaFoldDB" id="A0A0G0AZJ0"/>
<accession>A0A0G0AZJ0</accession>
<protein>
    <submittedName>
        <fullName evidence="2">Peptidase M23 family protein</fullName>
    </submittedName>
</protein>
<comment type="caution">
    <text evidence="2">The sequence shown here is derived from an EMBL/GenBank/DDBJ whole genome shotgun (WGS) entry which is preliminary data.</text>
</comment>
<dbReference type="CDD" id="cd12797">
    <property type="entry name" value="M23_peptidase"/>
    <property type="match status" value="1"/>
</dbReference>
<dbReference type="PATRIC" id="fig|1618586.3.peg.182"/>